<dbReference type="KEGG" id="sgm:GCM10017557_45880"/>
<dbReference type="Gene3D" id="3.40.50.300">
    <property type="entry name" value="P-loop containing nucleotide triphosphate hydrolases"/>
    <property type="match status" value="1"/>
</dbReference>
<reference evidence="12 13" key="1">
    <citation type="journal article" date="2014" name="Int. J. Syst. Evol. Microbiol.">
        <title>Complete genome sequence of Corynebacterium casei LMG S-19264T (=DSM 44701T), isolated from a smear-ripened cheese.</title>
        <authorList>
            <consortium name="US DOE Joint Genome Institute (JGI-PGF)"/>
            <person name="Walter F."/>
            <person name="Albersmeier A."/>
            <person name="Kalinowski J."/>
            <person name="Ruckert C."/>
        </authorList>
    </citation>
    <scope>NUCLEOTIDE SEQUENCE [LARGE SCALE GENOMIC DNA]</scope>
    <source>
        <strain evidence="12 13">JCM 4677</strain>
    </source>
</reference>
<evidence type="ECO:0000256" key="4">
    <source>
        <dbReference type="ARBA" id="ARBA00022496"/>
    </source>
</evidence>
<dbReference type="InterPro" id="IPR051535">
    <property type="entry name" value="Siderophore_ABC-ATPase"/>
</dbReference>
<evidence type="ECO:0000256" key="10">
    <source>
        <dbReference type="SAM" id="MobiDB-lite"/>
    </source>
</evidence>
<dbReference type="AlphaFoldDB" id="A0A7G1P3A1"/>
<dbReference type="GO" id="GO:0016887">
    <property type="term" value="F:ATP hydrolysis activity"/>
    <property type="evidence" value="ECO:0007669"/>
    <property type="project" value="InterPro"/>
</dbReference>
<proteinExistence type="predicted"/>
<keyword evidence="9" id="KW-0472">Membrane</keyword>
<dbReference type="RefSeq" id="WP_190851782.1">
    <property type="nucleotide sequence ID" value="NZ_AP023440.1"/>
</dbReference>
<evidence type="ECO:0000256" key="9">
    <source>
        <dbReference type="ARBA" id="ARBA00023136"/>
    </source>
</evidence>
<evidence type="ECO:0000259" key="11">
    <source>
        <dbReference type="PROSITE" id="PS50893"/>
    </source>
</evidence>
<dbReference type="CDD" id="cd03214">
    <property type="entry name" value="ABC_Iron-Siderophores_B12_Hemin"/>
    <property type="match status" value="1"/>
</dbReference>
<keyword evidence="6 12" id="KW-0067">ATP-binding</keyword>
<dbReference type="InterPro" id="IPR027417">
    <property type="entry name" value="P-loop_NTPase"/>
</dbReference>
<dbReference type="Pfam" id="PF00005">
    <property type="entry name" value="ABC_tran"/>
    <property type="match status" value="1"/>
</dbReference>
<keyword evidence="2" id="KW-0813">Transport</keyword>
<name>A0A7G1P3A1_9ACTN</name>
<dbReference type="SMART" id="SM00382">
    <property type="entry name" value="AAA"/>
    <property type="match status" value="1"/>
</dbReference>
<evidence type="ECO:0000256" key="7">
    <source>
        <dbReference type="ARBA" id="ARBA00023004"/>
    </source>
</evidence>
<evidence type="ECO:0000256" key="6">
    <source>
        <dbReference type="ARBA" id="ARBA00022840"/>
    </source>
</evidence>
<keyword evidence="13" id="KW-1185">Reference proteome</keyword>
<dbReference type="GO" id="GO:0005524">
    <property type="term" value="F:ATP binding"/>
    <property type="evidence" value="ECO:0007669"/>
    <property type="project" value="UniProtKB-KW"/>
</dbReference>
<dbReference type="PANTHER" id="PTHR42771">
    <property type="entry name" value="IRON(3+)-HYDROXAMATE IMPORT ATP-BINDING PROTEIN FHUC"/>
    <property type="match status" value="1"/>
</dbReference>
<feature type="domain" description="ABC transporter" evidence="11">
    <location>
        <begin position="50"/>
        <end position="285"/>
    </location>
</feature>
<dbReference type="PANTHER" id="PTHR42771:SF2">
    <property type="entry name" value="IRON(3+)-HYDROXAMATE IMPORT ATP-BINDING PROTEIN FHUC"/>
    <property type="match status" value="1"/>
</dbReference>
<evidence type="ECO:0000256" key="3">
    <source>
        <dbReference type="ARBA" id="ARBA00022475"/>
    </source>
</evidence>
<dbReference type="Proteomes" id="UP000516444">
    <property type="component" value="Chromosome"/>
</dbReference>
<comment type="subcellular location">
    <subcellularLocation>
        <location evidence="1">Cell membrane</location>
        <topology evidence="1">Peripheral membrane protein</topology>
    </subcellularLocation>
</comment>
<keyword evidence="4" id="KW-0410">Iron transport</keyword>
<keyword evidence="5" id="KW-0547">Nucleotide-binding</keyword>
<feature type="region of interest" description="Disordered" evidence="10">
    <location>
        <begin position="293"/>
        <end position="316"/>
    </location>
</feature>
<gene>
    <name evidence="12" type="ORF">GCM10017557_45880</name>
</gene>
<protein>
    <submittedName>
        <fullName evidence="12">Cobalamin/Fe3+-siderophore ABC transporter ATP-binding protein</fullName>
    </submittedName>
</protein>
<dbReference type="PROSITE" id="PS50893">
    <property type="entry name" value="ABC_TRANSPORTER_2"/>
    <property type="match status" value="1"/>
</dbReference>
<evidence type="ECO:0000256" key="1">
    <source>
        <dbReference type="ARBA" id="ARBA00004202"/>
    </source>
</evidence>
<organism evidence="12 13">
    <name type="scientific">Streptomyces aurantiacus</name>
    <dbReference type="NCBI Taxonomy" id="47760"/>
    <lineage>
        <taxon>Bacteria</taxon>
        <taxon>Bacillati</taxon>
        <taxon>Actinomycetota</taxon>
        <taxon>Actinomycetes</taxon>
        <taxon>Kitasatosporales</taxon>
        <taxon>Streptomycetaceae</taxon>
        <taxon>Streptomyces</taxon>
        <taxon>Streptomyces aurantiacus group</taxon>
    </lineage>
</organism>
<dbReference type="InterPro" id="IPR003439">
    <property type="entry name" value="ABC_transporter-like_ATP-bd"/>
</dbReference>
<evidence type="ECO:0000256" key="8">
    <source>
        <dbReference type="ARBA" id="ARBA00023065"/>
    </source>
</evidence>
<dbReference type="GO" id="GO:0005886">
    <property type="term" value="C:plasma membrane"/>
    <property type="evidence" value="ECO:0007669"/>
    <property type="project" value="UniProtKB-SubCell"/>
</dbReference>
<keyword evidence="3" id="KW-1003">Cell membrane</keyword>
<dbReference type="SUPFAM" id="SSF52540">
    <property type="entry name" value="P-loop containing nucleoside triphosphate hydrolases"/>
    <property type="match status" value="1"/>
</dbReference>
<accession>A0A7G1P3A1</accession>
<evidence type="ECO:0000256" key="2">
    <source>
        <dbReference type="ARBA" id="ARBA00022448"/>
    </source>
</evidence>
<dbReference type="GO" id="GO:0006826">
    <property type="term" value="P:iron ion transport"/>
    <property type="evidence" value="ECO:0007669"/>
    <property type="project" value="UniProtKB-KW"/>
</dbReference>
<dbReference type="EMBL" id="AP023440">
    <property type="protein sequence ID" value="BCL29729.1"/>
    <property type="molecule type" value="Genomic_DNA"/>
</dbReference>
<evidence type="ECO:0000256" key="5">
    <source>
        <dbReference type="ARBA" id="ARBA00022741"/>
    </source>
</evidence>
<sequence length="316" mass="32425">MTDATSPAAAAAAAAAPAAAGADDGGRPVTAGAAVTAPATTGASPTPPGLEVRGLHAGYPGRAVVKDVRLTVPAGQVAAIVGPNGCGKSTLLRAVARLHRPDAGTVHAVGADVWGLGRREAAHRIALLPQSPRAPEAVTVAGLVRYGRHPHQGLLRQWSREDERAVREALEATGTAELAGERLDRLSGGQRQRCWLAMVLAQQTPVVLLDEPTSALDLGHAVDVLELVRVVAASGRTVVMVQHDLAAAARYADLVIAMKDGRVVASGTPRDTIDEALVKKLYDVDADILSAPGDASPVVVPRVRRGGGDDEPGAGR</sequence>
<evidence type="ECO:0000313" key="13">
    <source>
        <dbReference type="Proteomes" id="UP000516444"/>
    </source>
</evidence>
<evidence type="ECO:0000313" key="12">
    <source>
        <dbReference type="EMBL" id="BCL29729.1"/>
    </source>
</evidence>
<dbReference type="FunFam" id="3.40.50.300:FF:000134">
    <property type="entry name" value="Iron-enterobactin ABC transporter ATP-binding protein"/>
    <property type="match status" value="1"/>
</dbReference>
<dbReference type="InterPro" id="IPR003593">
    <property type="entry name" value="AAA+_ATPase"/>
</dbReference>
<keyword evidence="8" id="KW-0406">Ion transport</keyword>
<keyword evidence="7" id="KW-0408">Iron</keyword>